<name>A0A8R2JS67_ACYPI</name>
<dbReference type="InterPro" id="IPR043504">
    <property type="entry name" value="Peptidase_S1_PA_chymotrypsin"/>
</dbReference>
<feature type="domain" description="Peptidase S1" evidence="3">
    <location>
        <begin position="1"/>
        <end position="121"/>
    </location>
</feature>
<evidence type="ECO:0000256" key="2">
    <source>
        <dbReference type="ARBA" id="ARBA00024195"/>
    </source>
</evidence>
<proteinExistence type="inferred from homology"/>
<dbReference type="InterPro" id="IPR051487">
    <property type="entry name" value="Ser/Thr_Proteases_Immune/Dev"/>
</dbReference>
<evidence type="ECO:0000259" key="3">
    <source>
        <dbReference type="PROSITE" id="PS50240"/>
    </source>
</evidence>
<protein>
    <recommendedName>
        <fullName evidence="3">Peptidase S1 domain-containing protein</fullName>
    </recommendedName>
</protein>
<dbReference type="KEGG" id="api:115034170"/>
<dbReference type="GeneID" id="115034170"/>
<dbReference type="InterPro" id="IPR001254">
    <property type="entry name" value="Trypsin_dom"/>
</dbReference>
<evidence type="ECO:0000256" key="1">
    <source>
        <dbReference type="ARBA" id="ARBA00023157"/>
    </source>
</evidence>
<comment type="similarity">
    <text evidence="2">Belongs to the peptidase S1 family. CLIP subfamily.</text>
</comment>
<accession>A0A8R2JS67</accession>
<evidence type="ECO:0000313" key="4">
    <source>
        <dbReference type="EnsemblMetazoa" id="XP_029345888.1"/>
    </source>
</evidence>
<evidence type="ECO:0000313" key="5">
    <source>
        <dbReference type="Proteomes" id="UP000007819"/>
    </source>
</evidence>
<sequence length="124" mass="13738">MIPLIPKTQYKIVGWGKTEKGISSPILLEASLPYIDHSTCRNMFTNGFELFVTVDKFCSGSTLVSGQGLDQGDSGSGLCFFHSGSYYLTGLVSIKDPSTNNSIAVFTEVKYHIRWIRGLFNNFK</sequence>
<keyword evidence="1" id="KW-1015">Disulfide bond</keyword>
<dbReference type="PANTHER" id="PTHR24256">
    <property type="entry name" value="TRYPTASE-RELATED"/>
    <property type="match status" value="1"/>
</dbReference>
<dbReference type="PROSITE" id="PS50240">
    <property type="entry name" value="TRYPSIN_DOM"/>
    <property type="match status" value="1"/>
</dbReference>
<dbReference type="AlphaFoldDB" id="A0A8R2JS67"/>
<dbReference type="Proteomes" id="UP000007819">
    <property type="component" value="Chromosome A2"/>
</dbReference>
<reference evidence="5" key="1">
    <citation type="submission" date="2010-06" db="EMBL/GenBank/DDBJ databases">
        <authorList>
            <person name="Jiang H."/>
            <person name="Abraham K."/>
            <person name="Ali S."/>
            <person name="Alsbrooks S.L."/>
            <person name="Anim B.N."/>
            <person name="Anosike U.S."/>
            <person name="Attaway T."/>
            <person name="Bandaranaike D.P."/>
            <person name="Battles P.K."/>
            <person name="Bell S.N."/>
            <person name="Bell A.V."/>
            <person name="Beltran B."/>
            <person name="Bickham C."/>
            <person name="Bustamante Y."/>
            <person name="Caleb T."/>
            <person name="Canada A."/>
            <person name="Cardenas V."/>
            <person name="Carter K."/>
            <person name="Chacko J."/>
            <person name="Chandrabose M.N."/>
            <person name="Chavez D."/>
            <person name="Chavez A."/>
            <person name="Chen L."/>
            <person name="Chu H.-S."/>
            <person name="Claassen K.J."/>
            <person name="Cockrell R."/>
            <person name="Collins M."/>
            <person name="Cooper J.A."/>
            <person name="Cree A."/>
            <person name="Curry S.M."/>
            <person name="Da Y."/>
            <person name="Dao M.D."/>
            <person name="Das B."/>
            <person name="Davila M.-L."/>
            <person name="Davy-Carroll L."/>
            <person name="Denson S."/>
            <person name="Dinh H."/>
            <person name="Ebong V.E."/>
            <person name="Edwards J.R."/>
            <person name="Egan A."/>
            <person name="El-Daye J."/>
            <person name="Escobedo L."/>
            <person name="Fernandez S."/>
            <person name="Fernando P.R."/>
            <person name="Flagg N."/>
            <person name="Forbes L.D."/>
            <person name="Fowler R.G."/>
            <person name="Fu Q."/>
            <person name="Gabisi R.A."/>
            <person name="Ganer J."/>
            <person name="Garbino Pronczuk A."/>
            <person name="Garcia R.M."/>
            <person name="Garner T."/>
            <person name="Garrett T.E."/>
            <person name="Gonzalez D.A."/>
            <person name="Hamid H."/>
            <person name="Hawkins E.S."/>
            <person name="Hirani K."/>
            <person name="Hogues M.E."/>
            <person name="Hollins B."/>
            <person name="Hsiao C.-H."/>
            <person name="Jabil R."/>
            <person name="James M.L."/>
            <person name="Jhangiani S.N."/>
            <person name="Johnson B."/>
            <person name="Johnson Q."/>
            <person name="Joshi V."/>
            <person name="Kalu J.B."/>
            <person name="Kam C."/>
            <person name="Kashfia A."/>
            <person name="Keebler J."/>
            <person name="Kisamo H."/>
            <person name="Kovar C.L."/>
            <person name="Lago L.A."/>
            <person name="Lai C.-Y."/>
            <person name="Laidlaw J."/>
            <person name="Lara F."/>
            <person name="Le T.-K."/>
            <person name="Lee S.L."/>
            <person name="Legall F.H."/>
            <person name="Lemon S.J."/>
            <person name="Lewis L.R."/>
            <person name="Li B."/>
            <person name="Liu Y."/>
            <person name="Liu Y.-S."/>
            <person name="Lopez J."/>
            <person name="Lozado R.J."/>
            <person name="Lu J."/>
            <person name="Madu R.C."/>
            <person name="Maheshwari M."/>
            <person name="Maheshwari R."/>
            <person name="Malloy K."/>
            <person name="Martinez E."/>
            <person name="Mathew T."/>
            <person name="Mercado I.C."/>
            <person name="Mercado C."/>
            <person name="Meyer B."/>
            <person name="Montgomery K."/>
            <person name="Morgan M.B."/>
            <person name="Munidasa M."/>
            <person name="Nazareth L.V."/>
            <person name="Nelson J."/>
            <person name="Ng B.M."/>
            <person name="Nguyen N.B."/>
            <person name="Nguyen P.Q."/>
            <person name="Nguyen T."/>
            <person name="Obregon M."/>
            <person name="Okwuonu G.O."/>
            <person name="Onwere C.G."/>
            <person name="Orozco G."/>
            <person name="Parra A."/>
            <person name="Patel S."/>
            <person name="Patil S."/>
            <person name="Perez A."/>
            <person name="Perez Y."/>
            <person name="Pham C."/>
            <person name="Primus E.L."/>
            <person name="Pu L.-L."/>
            <person name="Puazo M."/>
            <person name="Qin X."/>
            <person name="Quiroz J.B."/>
            <person name="Reese J."/>
            <person name="Richards S."/>
            <person name="Rives C.M."/>
            <person name="Robberts R."/>
            <person name="Ruiz S.J."/>
            <person name="Ruiz M.J."/>
            <person name="Santibanez J."/>
            <person name="Schneider B.W."/>
            <person name="Sisson I."/>
            <person name="Smith M."/>
            <person name="Sodergren E."/>
            <person name="Song X.-Z."/>
            <person name="Song B.B."/>
            <person name="Summersgill H."/>
            <person name="Thelus R."/>
            <person name="Thornton R.D."/>
            <person name="Trejos Z.Y."/>
            <person name="Usmani K."/>
            <person name="Vattathil S."/>
            <person name="Villasana D."/>
            <person name="Walker D.L."/>
            <person name="Wang S."/>
            <person name="Wang K."/>
            <person name="White C.S."/>
            <person name="Williams A.C."/>
            <person name="Williamson J."/>
            <person name="Wilson K."/>
            <person name="Woghiren I.O."/>
            <person name="Woodworth J.R."/>
            <person name="Worley K.C."/>
            <person name="Wright R.A."/>
            <person name="Wu W."/>
            <person name="Young L."/>
            <person name="Zhang L."/>
            <person name="Zhang J."/>
            <person name="Zhu Y."/>
            <person name="Muzny D.M."/>
            <person name="Weinstock G."/>
            <person name="Gibbs R.A."/>
        </authorList>
    </citation>
    <scope>NUCLEOTIDE SEQUENCE [LARGE SCALE GENOMIC DNA]</scope>
    <source>
        <strain evidence="5">LSR1</strain>
    </source>
</reference>
<organism evidence="4 5">
    <name type="scientific">Acyrthosiphon pisum</name>
    <name type="common">Pea aphid</name>
    <dbReference type="NCBI Taxonomy" id="7029"/>
    <lineage>
        <taxon>Eukaryota</taxon>
        <taxon>Metazoa</taxon>
        <taxon>Ecdysozoa</taxon>
        <taxon>Arthropoda</taxon>
        <taxon>Hexapoda</taxon>
        <taxon>Insecta</taxon>
        <taxon>Pterygota</taxon>
        <taxon>Neoptera</taxon>
        <taxon>Paraneoptera</taxon>
        <taxon>Hemiptera</taxon>
        <taxon>Sternorrhyncha</taxon>
        <taxon>Aphidomorpha</taxon>
        <taxon>Aphidoidea</taxon>
        <taxon>Aphididae</taxon>
        <taxon>Macrosiphini</taxon>
        <taxon>Acyrthosiphon</taxon>
    </lineage>
</organism>
<dbReference type="GO" id="GO:0004252">
    <property type="term" value="F:serine-type endopeptidase activity"/>
    <property type="evidence" value="ECO:0007669"/>
    <property type="project" value="InterPro"/>
</dbReference>
<dbReference type="Pfam" id="PF00089">
    <property type="entry name" value="Trypsin"/>
    <property type="match status" value="1"/>
</dbReference>
<dbReference type="SUPFAM" id="SSF50494">
    <property type="entry name" value="Trypsin-like serine proteases"/>
    <property type="match status" value="1"/>
</dbReference>
<dbReference type="GO" id="GO:0006508">
    <property type="term" value="P:proteolysis"/>
    <property type="evidence" value="ECO:0007669"/>
    <property type="project" value="InterPro"/>
</dbReference>
<dbReference type="Gene3D" id="2.40.10.10">
    <property type="entry name" value="Trypsin-like serine proteases"/>
    <property type="match status" value="1"/>
</dbReference>
<dbReference type="EnsemblMetazoa" id="XM_029490028.1">
    <property type="protein sequence ID" value="XP_029345888.1"/>
    <property type="gene ID" value="LOC115034170"/>
</dbReference>
<dbReference type="OrthoDB" id="2019384at2759"/>
<dbReference type="RefSeq" id="XP_029345888.1">
    <property type="nucleotide sequence ID" value="XM_029490028.1"/>
</dbReference>
<keyword evidence="5" id="KW-1185">Reference proteome</keyword>
<reference evidence="4" key="2">
    <citation type="submission" date="2022-06" db="UniProtKB">
        <authorList>
            <consortium name="EnsemblMetazoa"/>
        </authorList>
    </citation>
    <scope>IDENTIFICATION</scope>
</reference>
<dbReference type="InterPro" id="IPR009003">
    <property type="entry name" value="Peptidase_S1_PA"/>
</dbReference>